<dbReference type="Pfam" id="PF08241">
    <property type="entry name" value="Methyltransf_11"/>
    <property type="match status" value="1"/>
</dbReference>
<dbReference type="InterPro" id="IPR013216">
    <property type="entry name" value="Methyltransf_11"/>
</dbReference>
<keyword evidence="3" id="KW-1185">Reference proteome</keyword>
<dbReference type="EMBL" id="VOBR01000001">
    <property type="protein sequence ID" value="TWP54264.1"/>
    <property type="molecule type" value="Genomic_DNA"/>
</dbReference>
<dbReference type="Gene3D" id="3.40.50.150">
    <property type="entry name" value="Vaccinia Virus protein VP39"/>
    <property type="match status" value="1"/>
</dbReference>
<dbReference type="InterPro" id="IPR029063">
    <property type="entry name" value="SAM-dependent_MTases_sf"/>
</dbReference>
<evidence type="ECO:0000313" key="2">
    <source>
        <dbReference type="EMBL" id="TWP54264.1"/>
    </source>
</evidence>
<dbReference type="RefSeq" id="WP_146349047.1">
    <property type="nucleotide sequence ID" value="NZ_VOBR01000001.1"/>
</dbReference>
<protein>
    <submittedName>
        <fullName evidence="2">Class I SAM-dependent methyltransferase</fullName>
    </submittedName>
</protein>
<dbReference type="SUPFAM" id="SSF53335">
    <property type="entry name" value="S-adenosyl-L-methionine-dependent methyltransferases"/>
    <property type="match status" value="1"/>
</dbReference>
<name>A0A563F4G7_9PSEU</name>
<dbReference type="GO" id="GO:0032259">
    <property type="term" value="P:methylation"/>
    <property type="evidence" value="ECO:0007669"/>
    <property type="project" value="UniProtKB-KW"/>
</dbReference>
<dbReference type="OrthoDB" id="3206826at2"/>
<dbReference type="CDD" id="cd02440">
    <property type="entry name" value="AdoMet_MTases"/>
    <property type="match status" value="1"/>
</dbReference>
<reference evidence="2 3" key="1">
    <citation type="submission" date="2019-07" db="EMBL/GenBank/DDBJ databases">
        <title>Lentzea xizangensis sp. nov., isolated from Qinghai-Tibetan Plateau Soils.</title>
        <authorList>
            <person name="Huang J."/>
        </authorList>
    </citation>
    <scope>NUCLEOTIDE SEQUENCE [LARGE SCALE GENOMIC DNA]</scope>
    <source>
        <strain evidence="2 3">FXJ1.1311</strain>
    </source>
</reference>
<dbReference type="Proteomes" id="UP000316639">
    <property type="component" value="Unassembled WGS sequence"/>
</dbReference>
<evidence type="ECO:0000313" key="3">
    <source>
        <dbReference type="Proteomes" id="UP000316639"/>
    </source>
</evidence>
<dbReference type="AlphaFoldDB" id="A0A563F4G7"/>
<evidence type="ECO:0000259" key="1">
    <source>
        <dbReference type="Pfam" id="PF08241"/>
    </source>
</evidence>
<dbReference type="GO" id="GO:0008757">
    <property type="term" value="F:S-adenosylmethionine-dependent methyltransferase activity"/>
    <property type="evidence" value="ECO:0007669"/>
    <property type="project" value="InterPro"/>
</dbReference>
<organism evidence="2 3">
    <name type="scientific">Lentzea tibetensis</name>
    <dbReference type="NCBI Taxonomy" id="2591470"/>
    <lineage>
        <taxon>Bacteria</taxon>
        <taxon>Bacillati</taxon>
        <taxon>Actinomycetota</taxon>
        <taxon>Actinomycetes</taxon>
        <taxon>Pseudonocardiales</taxon>
        <taxon>Pseudonocardiaceae</taxon>
        <taxon>Lentzea</taxon>
    </lineage>
</organism>
<sequence length="260" mass="28997">MVEIDSVQSRETCRRPTIGRSVRLFRAFLKEQTDPDHFYQILADDSVNQLSAYAPLNGATVLDVGGGPGYFAEAFRGAGARYVGLDPDVGELSARGEPDPGMIRASGTALPVRTGSVDVCYSSNVLEHVGDPWLMLSEMVRVTRPGGIVFMSYTPWYSPWGGHETAPWHFLGGYYAARRYERRMGKPPKNSFGTSLFPVTVAAAQRWAHRCSDAEVVETFPRYHPWWAKWIARVPVVREVASWNFVVVLRRCDVPLSGAR</sequence>
<keyword evidence="2" id="KW-0489">Methyltransferase</keyword>
<gene>
    <name evidence="2" type="ORF">FKR81_01530</name>
</gene>
<feature type="domain" description="Methyltransferase type 11" evidence="1">
    <location>
        <begin position="62"/>
        <end position="150"/>
    </location>
</feature>
<accession>A0A563F4G7</accession>
<keyword evidence="2" id="KW-0808">Transferase</keyword>
<proteinExistence type="predicted"/>
<dbReference type="PANTHER" id="PTHR43591">
    <property type="entry name" value="METHYLTRANSFERASE"/>
    <property type="match status" value="1"/>
</dbReference>
<comment type="caution">
    <text evidence="2">The sequence shown here is derived from an EMBL/GenBank/DDBJ whole genome shotgun (WGS) entry which is preliminary data.</text>
</comment>
<dbReference type="PANTHER" id="PTHR43591:SF99">
    <property type="entry name" value="OS06G0646000 PROTEIN"/>
    <property type="match status" value="1"/>
</dbReference>